<dbReference type="Pfam" id="PF07714">
    <property type="entry name" value="PK_Tyr_Ser-Thr"/>
    <property type="match status" value="1"/>
</dbReference>
<evidence type="ECO:0000259" key="1">
    <source>
        <dbReference type="PROSITE" id="PS50011"/>
    </source>
</evidence>
<dbReference type="Gene3D" id="1.10.510.10">
    <property type="entry name" value="Transferase(Phosphotransferase) domain 1"/>
    <property type="match status" value="1"/>
</dbReference>
<comment type="caution">
    <text evidence="2">The sequence shown here is derived from an EMBL/GenBank/DDBJ whole genome shotgun (WGS) entry which is preliminary data.</text>
</comment>
<organism evidence="2 3">
    <name type="scientific">Diversispora epigaea</name>
    <dbReference type="NCBI Taxonomy" id="1348612"/>
    <lineage>
        <taxon>Eukaryota</taxon>
        <taxon>Fungi</taxon>
        <taxon>Fungi incertae sedis</taxon>
        <taxon>Mucoromycota</taxon>
        <taxon>Glomeromycotina</taxon>
        <taxon>Glomeromycetes</taxon>
        <taxon>Diversisporales</taxon>
        <taxon>Diversisporaceae</taxon>
        <taxon>Diversispora</taxon>
    </lineage>
</organism>
<dbReference type="SUPFAM" id="SSF56112">
    <property type="entry name" value="Protein kinase-like (PK-like)"/>
    <property type="match status" value="1"/>
</dbReference>
<feature type="domain" description="Protein kinase" evidence="1">
    <location>
        <begin position="64"/>
        <end position="354"/>
    </location>
</feature>
<name>A0A397FYI2_9GLOM</name>
<dbReference type="InterPro" id="IPR011009">
    <property type="entry name" value="Kinase-like_dom_sf"/>
</dbReference>
<dbReference type="InterPro" id="IPR050167">
    <property type="entry name" value="Ser_Thr_protein_kinase"/>
</dbReference>
<dbReference type="PANTHER" id="PTHR23257">
    <property type="entry name" value="SERINE-THREONINE PROTEIN KINASE"/>
    <property type="match status" value="1"/>
</dbReference>
<dbReference type="InterPro" id="IPR000719">
    <property type="entry name" value="Prot_kinase_dom"/>
</dbReference>
<dbReference type="OrthoDB" id="10261027at2759"/>
<proteinExistence type="predicted"/>
<keyword evidence="3" id="KW-1185">Reference proteome</keyword>
<dbReference type="InterPro" id="IPR001245">
    <property type="entry name" value="Ser-Thr/Tyr_kinase_cat_dom"/>
</dbReference>
<reference evidence="2 3" key="1">
    <citation type="submission" date="2018-08" db="EMBL/GenBank/DDBJ databases">
        <title>Genome and evolution of the arbuscular mycorrhizal fungus Diversispora epigaea (formerly Glomus versiforme) and its bacterial endosymbionts.</title>
        <authorList>
            <person name="Sun X."/>
            <person name="Fei Z."/>
            <person name="Harrison M."/>
        </authorList>
    </citation>
    <scope>NUCLEOTIDE SEQUENCE [LARGE SCALE GENOMIC DNA]</scope>
    <source>
        <strain evidence="2 3">IT104</strain>
    </source>
</reference>
<gene>
    <name evidence="2" type="ORF">Glove_853g9</name>
</gene>
<accession>A0A397FYI2</accession>
<evidence type="ECO:0000313" key="3">
    <source>
        <dbReference type="Proteomes" id="UP000266861"/>
    </source>
</evidence>
<dbReference type="GO" id="GO:0005524">
    <property type="term" value="F:ATP binding"/>
    <property type="evidence" value="ECO:0007669"/>
    <property type="project" value="InterPro"/>
</dbReference>
<dbReference type="STRING" id="1348612.A0A397FYI2"/>
<dbReference type="GO" id="GO:0004672">
    <property type="term" value="F:protein kinase activity"/>
    <property type="evidence" value="ECO:0007669"/>
    <property type="project" value="InterPro"/>
</dbReference>
<evidence type="ECO:0000313" key="2">
    <source>
        <dbReference type="EMBL" id="RHZ43821.1"/>
    </source>
</evidence>
<dbReference type="EMBL" id="PQFF01000620">
    <property type="protein sequence ID" value="RHZ43821.1"/>
    <property type="molecule type" value="Genomic_DNA"/>
</dbReference>
<protein>
    <recommendedName>
        <fullName evidence="1">Protein kinase domain-containing protein</fullName>
    </recommendedName>
</protein>
<dbReference type="Proteomes" id="UP000266861">
    <property type="component" value="Unassembled WGS sequence"/>
</dbReference>
<dbReference type="AlphaFoldDB" id="A0A397FYI2"/>
<sequence length="468" mass="55073">MFKSNGHRICRDCGKEMFVEKQFCQQCRATVKLISNSGNKNIDHFIENTRSKRNTIEWVPFHHLHDVEYIAKGGFSQIYKATWGKKNPDHITGLEEQQVVLKVLNNSQNVDKEFLNELKLTYQFKSEFVIKCYGVTQDPRTKNYALILKYAPDGNLHHYLSNNFEKLTWIRKPILFKDIIFGIKELHKKGIIHRDLHSGNILIFTESRNIFDNSRSNNFETAVISDLGFSQLVTVNSENSKNSKKPQMYGVIPYMAPELFKGEPYTFASDIYSLGMIMWELTTGHKPFYDREHGPILILDILDGKRPVITKDTPECWAKLMKKCWHSDPSQRPKIDEIIKLFSRITNYYNHHYYSEYYVKKYYADIYDIWPEYKEAEKARLVRIKSKKPFVNNNPNSRYYSVSLDSMLESINSLISGQFSIDSFDIMNMNSKTKPFKRPSIEEICYSLRRNDFWLTTDIYVEIFDSKI</sequence>
<dbReference type="PROSITE" id="PS50011">
    <property type="entry name" value="PROTEIN_KINASE_DOM"/>
    <property type="match status" value="1"/>
</dbReference>